<keyword evidence="2" id="KW-0614">Plasmid</keyword>
<reference evidence="2 3" key="1">
    <citation type="journal article" date="2023" name="Int. J. Syst. Evol. Microbiol.">
        <title>Methylocystis iwaonis sp. nov., a type II methane-oxidizing bacterium from surface soil of a rice paddy field in Japan, and emended description of the genus Methylocystis (ex Whittenbury et al. 1970) Bowman et al. 1993.</title>
        <authorList>
            <person name="Kaise H."/>
            <person name="Sawadogo J.B."/>
            <person name="Alam M.S."/>
            <person name="Ueno C."/>
            <person name="Dianou D."/>
            <person name="Shinjo R."/>
            <person name="Asakawa S."/>
        </authorList>
    </citation>
    <scope>NUCLEOTIDE SEQUENCE [LARGE SCALE GENOMIC DNA]</scope>
    <source>
        <strain evidence="2 3">SS37A-Re</strain>
    </source>
</reference>
<proteinExistence type="predicted"/>
<feature type="region of interest" description="Disordered" evidence="1">
    <location>
        <begin position="100"/>
        <end position="119"/>
    </location>
</feature>
<organism evidence="2 3">
    <name type="scientific">Methylocystis iwaonis</name>
    <dbReference type="NCBI Taxonomy" id="2885079"/>
    <lineage>
        <taxon>Bacteria</taxon>
        <taxon>Pseudomonadati</taxon>
        <taxon>Pseudomonadota</taxon>
        <taxon>Alphaproteobacteria</taxon>
        <taxon>Hyphomicrobiales</taxon>
        <taxon>Methylocystaceae</taxon>
        <taxon>Methylocystis</taxon>
    </lineage>
</organism>
<evidence type="ECO:0000313" key="3">
    <source>
        <dbReference type="Proteomes" id="UP001317629"/>
    </source>
</evidence>
<accession>A0ABM8EFF8</accession>
<gene>
    <name evidence="2" type="ORF">SS37A_42220</name>
</gene>
<dbReference type="EMBL" id="AP027146">
    <property type="protein sequence ID" value="BDV36692.1"/>
    <property type="molecule type" value="Genomic_DNA"/>
</dbReference>
<evidence type="ECO:0000313" key="2">
    <source>
        <dbReference type="EMBL" id="BDV36692.1"/>
    </source>
</evidence>
<dbReference type="RefSeq" id="WP_281932809.1">
    <property type="nucleotide sequence ID" value="NZ_AP027146.1"/>
</dbReference>
<protein>
    <submittedName>
        <fullName evidence="2">Uncharacterized protein</fullName>
    </submittedName>
</protein>
<name>A0ABM8EFF8_9HYPH</name>
<evidence type="ECO:0000256" key="1">
    <source>
        <dbReference type="SAM" id="MobiDB-lite"/>
    </source>
</evidence>
<dbReference type="Proteomes" id="UP001317629">
    <property type="component" value="Plasmid pSS37A-Re-4"/>
</dbReference>
<geneLocation type="plasmid" evidence="2 3">
    <name>pSS37A-Re-4</name>
</geneLocation>
<keyword evidence="3" id="KW-1185">Reference proteome</keyword>
<sequence>MLLSKIHSEPDEIQAALAALGLTSDPIWNAIKGGLLARDSCTENDPPFFPGIFQWGRTVRILREETAPLGWSRSDEGNFCTAVEPEGKFAIAVASGCENTGCKPPASPTTRRRKGPSTADAVNTNAQLSLFPEPAPAISASKSDRATWILLFYRDREEVRAELSLPDSIGDDGHIDGWRERIILGALPLDGNIIPVAPDFGPDPIIDVRRRA</sequence>